<dbReference type="EMBL" id="QFRJ01000006">
    <property type="protein sequence ID" value="PWH85463.1"/>
    <property type="molecule type" value="Genomic_DNA"/>
</dbReference>
<comment type="caution">
    <text evidence="1">The sequence shown here is derived from an EMBL/GenBank/DDBJ whole genome shotgun (WGS) entry which is preliminary data.</text>
</comment>
<name>A0A2U2XCH0_9FLAO</name>
<reference evidence="1 2" key="2">
    <citation type="submission" date="2018-05" db="EMBL/GenBank/DDBJ databases">
        <authorList>
            <person name="Lanie J.A."/>
            <person name="Ng W.-L."/>
            <person name="Kazmierczak K.M."/>
            <person name="Andrzejewski T.M."/>
            <person name="Davidsen T.M."/>
            <person name="Wayne K.J."/>
            <person name="Tettelin H."/>
            <person name="Glass J.I."/>
            <person name="Rusch D."/>
            <person name="Podicherti R."/>
            <person name="Tsui H.-C.T."/>
            <person name="Winkler M.E."/>
        </authorList>
    </citation>
    <scope>NUCLEOTIDE SEQUENCE [LARGE SCALE GENOMIC DNA]</scope>
    <source>
        <strain evidence="1 2">C305</strain>
    </source>
</reference>
<evidence type="ECO:0000313" key="1">
    <source>
        <dbReference type="EMBL" id="PWH85463.1"/>
    </source>
</evidence>
<keyword evidence="2" id="KW-1185">Reference proteome</keyword>
<sequence length="65" mass="7834">MCVFKMFSKDTFFELKSGEFFEELRGVSQSLRRATPRYLRGALKFDWVMESYAEIWLSYVLLCIY</sequence>
<evidence type="ECO:0000313" key="2">
    <source>
        <dbReference type="Proteomes" id="UP000245370"/>
    </source>
</evidence>
<organism evidence="1 2">
    <name type="scientific">Brumimicrobium oceani</name>
    <dbReference type="NCBI Taxonomy" id="2100725"/>
    <lineage>
        <taxon>Bacteria</taxon>
        <taxon>Pseudomonadati</taxon>
        <taxon>Bacteroidota</taxon>
        <taxon>Flavobacteriia</taxon>
        <taxon>Flavobacteriales</taxon>
        <taxon>Crocinitomicaceae</taxon>
        <taxon>Brumimicrobium</taxon>
    </lineage>
</organism>
<proteinExistence type="predicted"/>
<reference evidence="1 2" key="1">
    <citation type="submission" date="2018-05" db="EMBL/GenBank/DDBJ databases">
        <title>Brumimicrobium oceani sp. nov., isolated from coastal sediment.</title>
        <authorList>
            <person name="Kou Y."/>
        </authorList>
    </citation>
    <scope>NUCLEOTIDE SEQUENCE [LARGE SCALE GENOMIC DNA]</scope>
    <source>
        <strain evidence="1 2">C305</strain>
    </source>
</reference>
<accession>A0A2U2XCH0</accession>
<dbReference type="AlphaFoldDB" id="A0A2U2XCH0"/>
<dbReference type="Proteomes" id="UP000245370">
    <property type="component" value="Unassembled WGS sequence"/>
</dbReference>
<gene>
    <name evidence="1" type="ORF">DIT68_09405</name>
</gene>
<protein>
    <submittedName>
        <fullName evidence="1">Uncharacterized protein</fullName>
    </submittedName>
</protein>